<protein>
    <submittedName>
        <fullName evidence="2">Uncharacterized protein</fullName>
    </submittedName>
</protein>
<keyword evidence="3" id="KW-1185">Reference proteome</keyword>
<dbReference type="GO" id="GO:0016226">
    <property type="term" value="P:iron-sulfur cluster assembly"/>
    <property type="evidence" value="ECO:0007669"/>
    <property type="project" value="TreeGrafter"/>
</dbReference>
<dbReference type="PROSITE" id="PS50294">
    <property type="entry name" value="WD_REPEATS_REGION"/>
    <property type="match status" value="1"/>
</dbReference>
<organism evidence="2 3">
    <name type="scientific">Paramecium sonneborni</name>
    <dbReference type="NCBI Taxonomy" id="65129"/>
    <lineage>
        <taxon>Eukaryota</taxon>
        <taxon>Sar</taxon>
        <taxon>Alveolata</taxon>
        <taxon>Ciliophora</taxon>
        <taxon>Intramacronucleata</taxon>
        <taxon>Oligohymenophorea</taxon>
        <taxon>Peniculida</taxon>
        <taxon>Parameciidae</taxon>
        <taxon>Paramecium</taxon>
    </lineage>
</organism>
<evidence type="ECO:0000313" key="3">
    <source>
        <dbReference type="Proteomes" id="UP000692954"/>
    </source>
</evidence>
<comment type="caution">
    <text evidence="2">The sequence shown here is derived from an EMBL/GenBank/DDBJ whole genome shotgun (WGS) entry which is preliminary data.</text>
</comment>
<dbReference type="EMBL" id="CAJJDN010000163">
    <property type="protein sequence ID" value="CAD8125975.1"/>
    <property type="molecule type" value="Genomic_DNA"/>
</dbReference>
<dbReference type="PANTHER" id="PTHR19920:SF0">
    <property type="entry name" value="CYTOSOLIC IRON-SULFUR PROTEIN ASSEMBLY PROTEIN CIAO1-RELATED"/>
    <property type="match status" value="1"/>
</dbReference>
<feature type="repeat" description="WD" evidence="1">
    <location>
        <begin position="162"/>
        <end position="193"/>
    </location>
</feature>
<name>A0A8S1RGL0_9CILI</name>
<dbReference type="PROSITE" id="PS50082">
    <property type="entry name" value="WD_REPEATS_2"/>
    <property type="match status" value="1"/>
</dbReference>
<proteinExistence type="predicted"/>
<evidence type="ECO:0000256" key="1">
    <source>
        <dbReference type="PROSITE-ProRule" id="PRU00221"/>
    </source>
</evidence>
<sequence length="427" mass="50518">MNDKRWMLFKQKKNCQFAYKRDIQIFGTNDDLQYILDKYHAVNLDQSNSFLNLEFSLEQPFLALKDNKKFQNQSYFTSKYGDQKIIGEYFLSRDYRSKKIWIGKQKQLFIEYKINRELPIQENETYKAIAFQIQSQILIVGLNNLIKVFKLEEQTFTQQQVIKNHSGDVCCLLFLQNDNSFISGSLDKSLIIWFWDKKGQIYKCKQILKSAVEQKYIIINKQENLLVSGGNNLISFWIYQNSQWLQKQSLNFNSNSIFGLNFNPSQQLIATYSQNHKIILIKNKKNKTENYWFVSLQINIYNFTPSICFIQDFIILFQTINQTSLGLIKINFHANEIEYQTKILINRVCDEQTTFLMQFNQSKKVVINQTGSFLNLILIIQENQVLHHQEISFKSKYISGFMSTDGEFLITLDQDSKIIQIRKYHSN</sequence>
<dbReference type="GO" id="GO:0097361">
    <property type="term" value="C:cytosolic [4Fe-4S] assembly targeting complex"/>
    <property type="evidence" value="ECO:0007669"/>
    <property type="project" value="TreeGrafter"/>
</dbReference>
<dbReference type="InterPro" id="IPR001680">
    <property type="entry name" value="WD40_rpt"/>
</dbReference>
<gene>
    <name evidence="2" type="ORF">PSON_ATCC_30995.1.T1630112</name>
</gene>
<dbReference type="PANTHER" id="PTHR19920">
    <property type="entry name" value="WD40 PROTEIN CIAO1"/>
    <property type="match status" value="1"/>
</dbReference>
<dbReference type="OrthoDB" id="338631at2759"/>
<keyword evidence="1" id="KW-0853">WD repeat</keyword>
<dbReference type="AlphaFoldDB" id="A0A8S1RGL0"/>
<evidence type="ECO:0000313" key="2">
    <source>
        <dbReference type="EMBL" id="CAD8125975.1"/>
    </source>
</evidence>
<dbReference type="Pfam" id="PF00400">
    <property type="entry name" value="WD40"/>
    <property type="match status" value="1"/>
</dbReference>
<accession>A0A8S1RGL0</accession>
<reference evidence="2" key="1">
    <citation type="submission" date="2021-01" db="EMBL/GenBank/DDBJ databases">
        <authorList>
            <consortium name="Genoscope - CEA"/>
            <person name="William W."/>
        </authorList>
    </citation>
    <scope>NUCLEOTIDE SEQUENCE</scope>
</reference>
<dbReference type="SMART" id="SM00320">
    <property type="entry name" value="WD40"/>
    <property type="match status" value="2"/>
</dbReference>
<dbReference type="Proteomes" id="UP000692954">
    <property type="component" value="Unassembled WGS sequence"/>
</dbReference>